<proteinExistence type="predicted"/>
<reference evidence="2 3" key="1">
    <citation type="journal article" date="2012" name="BMC Genomics">
        <title>Comparative genomics of the white-rot fungi, Phanerochaete carnosa and P. chrysosporium, to elucidate the genetic basis of the distinct wood types they colonize.</title>
        <authorList>
            <person name="Suzuki H."/>
            <person name="MacDonald J."/>
            <person name="Syed K."/>
            <person name="Salamov A."/>
            <person name="Hori C."/>
            <person name="Aerts A."/>
            <person name="Henrissat B."/>
            <person name="Wiebenga A."/>
            <person name="vanKuyk P.A."/>
            <person name="Barry K."/>
            <person name="Lindquist E."/>
            <person name="LaButti K."/>
            <person name="Lapidus A."/>
            <person name="Lucas S."/>
            <person name="Coutinho P."/>
            <person name="Gong Y."/>
            <person name="Samejima M."/>
            <person name="Mahadevan R."/>
            <person name="Abou-Zaid M."/>
            <person name="de Vries R.P."/>
            <person name="Igarashi K."/>
            <person name="Yadav J.S."/>
            <person name="Grigoriev I.V."/>
            <person name="Master E.R."/>
        </authorList>
    </citation>
    <scope>NUCLEOTIDE SEQUENCE [LARGE SCALE GENOMIC DNA]</scope>
    <source>
        <strain evidence="2 3">HHB-10118-sp</strain>
    </source>
</reference>
<feature type="non-terminal residue" evidence="2">
    <location>
        <position position="81"/>
    </location>
</feature>
<evidence type="ECO:0000313" key="2">
    <source>
        <dbReference type="EMBL" id="EKM57658.1"/>
    </source>
</evidence>
<feature type="compositionally biased region" description="Basic and acidic residues" evidence="1">
    <location>
        <begin position="70"/>
        <end position="81"/>
    </location>
</feature>
<dbReference type="EMBL" id="JH930470">
    <property type="protein sequence ID" value="EKM57658.1"/>
    <property type="molecule type" value="Genomic_DNA"/>
</dbReference>
<accession>K5W1C5</accession>
<feature type="region of interest" description="Disordered" evidence="1">
    <location>
        <begin position="47"/>
        <end position="81"/>
    </location>
</feature>
<protein>
    <submittedName>
        <fullName evidence="2">Uncharacterized protein</fullName>
    </submittedName>
</protein>
<organism evidence="2 3">
    <name type="scientific">Phanerochaete carnosa (strain HHB-10118-sp)</name>
    <name type="common">White-rot fungus</name>
    <name type="synonym">Peniophora carnosa</name>
    <dbReference type="NCBI Taxonomy" id="650164"/>
    <lineage>
        <taxon>Eukaryota</taxon>
        <taxon>Fungi</taxon>
        <taxon>Dikarya</taxon>
        <taxon>Basidiomycota</taxon>
        <taxon>Agaricomycotina</taxon>
        <taxon>Agaricomycetes</taxon>
        <taxon>Polyporales</taxon>
        <taxon>Phanerochaetaceae</taxon>
        <taxon>Phanerochaete</taxon>
    </lineage>
</organism>
<feature type="compositionally biased region" description="Acidic residues" evidence="1">
    <location>
        <begin position="55"/>
        <end position="69"/>
    </location>
</feature>
<keyword evidence="3" id="KW-1185">Reference proteome</keyword>
<gene>
    <name evidence="2" type="ORF">PHACADRAFT_251419</name>
</gene>
<dbReference type="RefSeq" id="XP_007393006.1">
    <property type="nucleotide sequence ID" value="XM_007392944.1"/>
</dbReference>
<dbReference type="Proteomes" id="UP000008370">
    <property type="component" value="Unassembled WGS sequence"/>
</dbReference>
<dbReference type="KEGG" id="pco:PHACADRAFT_251419"/>
<dbReference type="OrthoDB" id="2756573at2759"/>
<evidence type="ECO:0000256" key="1">
    <source>
        <dbReference type="SAM" id="MobiDB-lite"/>
    </source>
</evidence>
<name>K5W1C5_PHACS</name>
<sequence length="81" mass="9002">MLISRFMINLRTVSSEALNHSGCNSDQGQGKSTVRFRMSQSVLGNIGETLQSGWDDNEPRDEEDDIEEVDGARRGENDAEV</sequence>
<dbReference type="GeneID" id="18915217"/>
<evidence type="ECO:0000313" key="3">
    <source>
        <dbReference type="Proteomes" id="UP000008370"/>
    </source>
</evidence>
<dbReference type="HOGENOM" id="CLU_053360_4_2_1"/>
<dbReference type="AlphaFoldDB" id="K5W1C5"/>
<dbReference type="InParanoid" id="K5W1C5"/>